<comment type="caution">
    <text evidence="2">The sequence shown here is derived from an EMBL/GenBank/DDBJ whole genome shotgun (WGS) entry which is preliminary data.</text>
</comment>
<dbReference type="Gene3D" id="3.40.1440.10">
    <property type="entry name" value="GIY-YIG endonuclease"/>
    <property type="match status" value="1"/>
</dbReference>
<feature type="domain" description="GIY-YIG" evidence="1">
    <location>
        <begin position="3"/>
        <end position="52"/>
    </location>
</feature>
<proteinExistence type="predicted"/>
<protein>
    <submittedName>
        <fullName evidence="2">GIY-YIG nuclease family protein</fullName>
    </submittedName>
</protein>
<dbReference type="Proteomes" id="UP001597049">
    <property type="component" value="Unassembled WGS sequence"/>
</dbReference>
<gene>
    <name evidence="2" type="ORF">ACFQ0R_04040</name>
</gene>
<evidence type="ECO:0000259" key="1">
    <source>
        <dbReference type="Pfam" id="PF01541"/>
    </source>
</evidence>
<dbReference type="InterPro" id="IPR035901">
    <property type="entry name" value="GIY-YIG_endonuc_sf"/>
</dbReference>
<name>A0ABW3GMB9_9FLAO</name>
<dbReference type="EMBL" id="JBHTIV010000005">
    <property type="protein sequence ID" value="MFD0931764.1"/>
    <property type="molecule type" value="Genomic_DNA"/>
</dbReference>
<keyword evidence="3" id="KW-1185">Reference proteome</keyword>
<dbReference type="InterPro" id="IPR000305">
    <property type="entry name" value="GIY-YIG_endonuc"/>
</dbReference>
<dbReference type="Pfam" id="PF01541">
    <property type="entry name" value="GIY-YIG"/>
    <property type="match status" value="1"/>
</dbReference>
<dbReference type="RefSeq" id="WP_379657441.1">
    <property type="nucleotide sequence ID" value="NZ_JBHTIV010000005.1"/>
</dbReference>
<evidence type="ECO:0000313" key="3">
    <source>
        <dbReference type="Proteomes" id="UP001597049"/>
    </source>
</evidence>
<reference evidence="3" key="1">
    <citation type="journal article" date="2019" name="Int. J. Syst. Evol. Microbiol.">
        <title>The Global Catalogue of Microorganisms (GCM) 10K type strain sequencing project: providing services to taxonomists for standard genome sequencing and annotation.</title>
        <authorList>
            <consortium name="The Broad Institute Genomics Platform"/>
            <consortium name="The Broad Institute Genome Sequencing Center for Infectious Disease"/>
            <person name="Wu L."/>
            <person name="Ma J."/>
        </authorList>
    </citation>
    <scope>NUCLEOTIDE SEQUENCE [LARGE SCALE GENOMIC DNA]</scope>
    <source>
        <strain evidence="3">CCUG 56752</strain>
    </source>
</reference>
<accession>A0ABW3GMB9</accession>
<evidence type="ECO:0000313" key="2">
    <source>
        <dbReference type="EMBL" id="MFD0931764.1"/>
    </source>
</evidence>
<organism evidence="2 3">
    <name type="scientific">Psychroflexus salinarum</name>
    <dbReference type="NCBI Taxonomy" id="546024"/>
    <lineage>
        <taxon>Bacteria</taxon>
        <taxon>Pseudomonadati</taxon>
        <taxon>Bacteroidota</taxon>
        <taxon>Flavobacteriia</taxon>
        <taxon>Flavobacteriales</taxon>
        <taxon>Flavobacteriaceae</taxon>
        <taxon>Psychroflexus</taxon>
    </lineage>
</organism>
<sequence>MSRRVEEHQKGLNMSCFTFKRRPVKLIFQQEFNEVDQAIYFEKKIKKWSAKKNMLWQMEILTCCKFYQNAGTQHIPSIIMIKCHLERSREVFLSFLSKIRSRLRST</sequence>